<dbReference type="KEGG" id="pyr:P186_0797"/>
<sequence>MKKWEIILASLTSCPGVERVEEWRLREYIKDKFVVVVGDRLLAKRLEVAHATYGEVERFMEYLKRESPLYKPYLQ</sequence>
<dbReference type="HOGENOM" id="CLU_184186_0_0_2"/>
<evidence type="ECO:0000313" key="1">
    <source>
        <dbReference type="EMBL" id="AET32243.1"/>
    </source>
</evidence>
<dbReference type="eggNOG" id="arCOG07065">
    <property type="taxonomic scope" value="Archaea"/>
</dbReference>
<reference evidence="1 2" key="1">
    <citation type="journal article" date="2012" name="J. Bacteriol.">
        <title>Complete genome sequence of strain 1860, a crenarchaeon of the genus pyrobaculum able to grow with various electron acceptors.</title>
        <authorList>
            <person name="Mardanov A.V."/>
            <person name="Gumerov V.M."/>
            <person name="Slobodkina G.B."/>
            <person name="Beletsky A.V."/>
            <person name="Bonch-Osmolovskaya E.A."/>
            <person name="Ravin N.V."/>
            <person name="Skryabin K.G."/>
        </authorList>
    </citation>
    <scope>NUCLEOTIDE SEQUENCE [LARGE SCALE GENOMIC DNA]</scope>
    <source>
        <strain evidence="1 2">1860</strain>
    </source>
</reference>
<dbReference type="STRING" id="1104324.P186_0797"/>
<evidence type="ECO:0000313" key="2">
    <source>
        <dbReference type="Proteomes" id="UP000005867"/>
    </source>
</evidence>
<name>G7VAK4_9CREN</name>
<accession>G7VAK4</accession>
<proteinExistence type="predicted"/>
<organism evidence="1 2">
    <name type="scientific">Pyrobaculum ferrireducens</name>
    <dbReference type="NCBI Taxonomy" id="1104324"/>
    <lineage>
        <taxon>Archaea</taxon>
        <taxon>Thermoproteota</taxon>
        <taxon>Thermoprotei</taxon>
        <taxon>Thermoproteales</taxon>
        <taxon>Thermoproteaceae</taxon>
        <taxon>Pyrobaculum</taxon>
    </lineage>
</organism>
<dbReference type="BioCyc" id="PSP1104324:GJSN-782-MONOMER"/>
<dbReference type="EMBL" id="CP003098">
    <property type="protein sequence ID" value="AET32243.1"/>
    <property type="molecule type" value="Genomic_DNA"/>
</dbReference>
<keyword evidence="2" id="KW-1185">Reference proteome</keyword>
<dbReference type="Proteomes" id="UP000005867">
    <property type="component" value="Chromosome"/>
</dbReference>
<gene>
    <name evidence="1" type="ORF">P186_0797</name>
</gene>
<dbReference type="AlphaFoldDB" id="G7VAK4"/>
<protein>
    <submittedName>
        <fullName evidence="1">Uncharacterized protein</fullName>
    </submittedName>
</protein>